<gene>
    <name evidence="4" type="ORF">L227DRAFT_621701</name>
</gene>
<dbReference type="Pfam" id="PF01370">
    <property type="entry name" value="Epimerase"/>
    <property type="match status" value="1"/>
</dbReference>
<proteinExistence type="inferred from homology"/>
<dbReference type="InterPro" id="IPR050425">
    <property type="entry name" value="NAD(P)_dehydrat-like"/>
</dbReference>
<protein>
    <submittedName>
        <fullName evidence="4">NAD(P)-binding protein</fullName>
    </submittedName>
</protein>
<dbReference type="GO" id="GO:0016616">
    <property type="term" value="F:oxidoreductase activity, acting on the CH-OH group of donors, NAD or NADP as acceptor"/>
    <property type="evidence" value="ECO:0007669"/>
    <property type="project" value="TreeGrafter"/>
</dbReference>
<dbReference type="OrthoDB" id="2735536at2759"/>
<dbReference type="InterPro" id="IPR036291">
    <property type="entry name" value="NAD(P)-bd_dom_sf"/>
</dbReference>
<reference evidence="4" key="1">
    <citation type="journal article" date="2018" name="Genome Biol. Evol.">
        <title>Genomics and development of Lentinus tigrinus, a white-rot wood-decaying mushroom with dimorphic fruiting bodies.</title>
        <authorList>
            <person name="Wu B."/>
            <person name="Xu Z."/>
            <person name="Knudson A."/>
            <person name="Carlson A."/>
            <person name="Chen N."/>
            <person name="Kovaka S."/>
            <person name="LaButti K."/>
            <person name="Lipzen A."/>
            <person name="Pennachio C."/>
            <person name="Riley R."/>
            <person name="Schakwitz W."/>
            <person name="Umezawa K."/>
            <person name="Ohm R.A."/>
            <person name="Grigoriev I.V."/>
            <person name="Nagy L.G."/>
            <person name="Gibbons J."/>
            <person name="Hibbett D."/>
        </authorList>
    </citation>
    <scope>NUCLEOTIDE SEQUENCE [LARGE SCALE GENOMIC DNA]</scope>
    <source>
        <strain evidence="4">ALCF2SS1-6</strain>
    </source>
</reference>
<dbReference type="SUPFAM" id="SSF51735">
    <property type="entry name" value="NAD(P)-binding Rossmann-fold domains"/>
    <property type="match status" value="1"/>
</dbReference>
<name>A0A5C2RPG5_9APHY</name>
<evidence type="ECO:0000313" key="4">
    <source>
        <dbReference type="EMBL" id="RPD52415.1"/>
    </source>
</evidence>
<dbReference type="STRING" id="1328759.A0A5C2RPG5"/>
<dbReference type="PANTHER" id="PTHR10366">
    <property type="entry name" value="NAD DEPENDENT EPIMERASE/DEHYDRATASE"/>
    <property type="match status" value="1"/>
</dbReference>
<organism evidence="4 5">
    <name type="scientific">Lentinus tigrinus ALCF2SS1-6</name>
    <dbReference type="NCBI Taxonomy" id="1328759"/>
    <lineage>
        <taxon>Eukaryota</taxon>
        <taxon>Fungi</taxon>
        <taxon>Dikarya</taxon>
        <taxon>Basidiomycota</taxon>
        <taxon>Agaricomycotina</taxon>
        <taxon>Agaricomycetes</taxon>
        <taxon>Polyporales</taxon>
        <taxon>Polyporaceae</taxon>
        <taxon>Lentinus</taxon>
    </lineage>
</organism>
<evidence type="ECO:0000313" key="5">
    <source>
        <dbReference type="Proteomes" id="UP000313359"/>
    </source>
</evidence>
<accession>A0A5C2RPG5</accession>
<dbReference type="Proteomes" id="UP000313359">
    <property type="component" value="Unassembled WGS sequence"/>
</dbReference>
<dbReference type="AlphaFoldDB" id="A0A5C2RPG5"/>
<keyword evidence="1" id="KW-0560">Oxidoreductase</keyword>
<dbReference type="PANTHER" id="PTHR10366:SF564">
    <property type="entry name" value="STEROL-4-ALPHA-CARBOXYLATE 3-DEHYDROGENASE, DECARBOXYLATING"/>
    <property type="match status" value="1"/>
</dbReference>
<evidence type="ECO:0000259" key="3">
    <source>
        <dbReference type="Pfam" id="PF01370"/>
    </source>
</evidence>
<evidence type="ECO:0000256" key="2">
    <source>
        <dbReference type="ARBA" id="ARBA00023445"/>
    </source>
</evidence>
<dbReference type="Gene3D" id="3.40.50.720">
    <property type="entry name" value="NAD(P)-binding Rossmann-like Domain"/>
    <property type="match status" value="1"/>
</dbReference>
<dbReference type="InterPro" id="IPR001509">
    <property type="entry name" value="Epimerase_deHydtase"/>
</dbReference>
<dbReference type="EMBL" id="ML122364">
    <property type="protein sequence ID" value="RPD52415.1"/>
    <property type="molecule type" value="Genomic_DNA"/>
</dbReference>
<keyword evidence="5" id="KW-1185">Reference proteome</keyword>
<comment type="similarity">
    <text evidence="2">Belongs to the NAD(P)-dependent epimerase/dehydratase family. Dihydroflavonol-4-reductase subfamily.</text>
</comment>
<evidence type="ECO:0000256" key="1">
    <source>
        <dbReference type="ARBA" id="ARBA00023002"/>
    </source>
</evidence>
<sequence length="344" mass="37871">MPAVPIGKILVTGANGYVSVWIVKTFLEHGFAVRGAVRSERKATYLGSLFQSYGDKFDVVVVEDITKDGAFDEAVKDVDGIVHTASPVGIIQGDAAELILPAVQGTVSILTSALKRGTSVQRIVWVGSAGSVFEEQPDSNLKAFTEADWNEPAIREVETKGATASGFAKYSASKTLAERAAWNFWNKYRAEVAWDLVVLNPTYVFGPILHDVDRPENLNASMRIFYDAAVADARDKETLATWGSSWVDVRDVGLAHVLAMQTPGAGGERIIISNDVYKLQDFVDIAHRLYPQLPAGSIDYDPTVATHYQVFDTSKQRKLFKINFCPMETMVKDTLEDFKARGWI</sequence>
<feature type="domain" description="NAD-dependent epimerase/dehydratase" evidence="3">
    <location>
        <begin position="9"/>
        <end position="268"/>
    </location>
</feature>